<sequence>MDTVGERLKWARQRHVWSQVDLSKLSGVPVVTISRIENNRHGLPKPSTARRLAVALDLDPAWLLYGNVDFPSEAEDKPAGKHNNGLLESA</sequence>
<dbReference type="EMBL" id="CAGS01000087">
    <property type="protein sequence ID" value="CCF83021.1"/>
    <property type="molecule type" value="Genomic_DNA"/>
</dbReference>
<protein>
    <recommendedName>
        <fullName evidence="1">HTH cro/C1-type domain-containing protein</fullName>
    </recommendedName>
</protein>
<comment type="caution">
    <text evidence="2">The sequence shown here is derived from an EMBL/GenBank/DDBJ whole genome shotgun (WGS) entry which is preliminary data.</text>
</comment>
<dbReference type="Proteomes" id="UP000004221">
    <property type="component" value="Unassembled WGS sequence"/>
</dbReference>
<dbReference type="SMART" id="SM00530">
    <property type="entry name" value="HTH_XRE"/>
    <property type="match status" value="1"/>
</dbReference>
<dbReference type="CDD" id="cd00093">
    <property type="entry name" value="HTH_XRE"/>
    <property type="match status" value="1"/>
</dbReference>
<name>I4EEA9_9BACT</name>
<keyword evidence="3" id="KW-1185">Reference proteome</keyword>
<dbReference type="OrthoDB" id="9791537at2"/>
<dbReference type="SUPFAM" id="SSF47413">
    <property type="entry name" value="lambda repressor-like DNA-binding domains"/>
    <property type="match status" value="1"/>
</dbReference>
<dbReference type="RefSeq" id="WP_008475706.1">
    <property type="nucleotide sequence ID" value="NZ_CAGS01000087.1"/>
</dbReference>
<organism evidence="2 3">
    <name type="scientific">Nitrolancea hollandica Lb</name>
    <dbReference type="NCBI Taxonomy" id="1129897"/>
    <lineage>
        <taxon>Bacteria</taxon>
        <taxon>Pseudomonadati</taxon>
        <taxon>Thermomicrobiota</taxon>
        <taxon>Thermomicrobia</taxon>
        <taxon>Sphaerobacterales</taxon>
        <taxon>Sphaerobacterineae</taxon>
        <taxon>Sphaerobacteraceae</taxon>
        <taxon>Nitrolancea</taxon>
    </lineage>
</organism>
<reference evidence="2 3" key="1">
    <citation type="journal article" date="2012" name="ISME J.">
        <title>Nitrification expanded: discovery, physiology and genomics of a nitrite-oxidizing bacterium from the phylum Chloroflexi.</title>
        <authorList>
            <person name="Sorokin D.Y."/>
            <person name="Lucker S."/>
            <person name="Vejmelkova D."/>
            <person name="Kostrikina N.A."/>
            <person name="Kleerebezem R."/>
            <person name="Rijpstra W.I."/>
            <person name="Damste J.S."/>
            <person name="Le Paslier D."/>
            <person name="Muyzer G."/>
            <person name="Wagner M."/>
            <person name="van Loosdrecht M.C."/>
            <person name="Daims H."/>
        </authorList>
    </citation>
    <scope>NUCLEOTIDE SEQUENCE [LARGE SCALE GENOMIC DNA]</scope>
    <source>
        <strain evidence="3">none</strain>
    </source>
</reference>
<feature type="domain" description="HTH cro/C1-type" evidence="1">
    <location>
        <begin position="8"/>
        <end position="63"/>
    </location>
</feature>
<gene>
    <name evidence="2" type="ORF">NITHO_1770007</name>
</gene>
<dbReference type="Pfam" id="PF01381">
    <property type="entry name" value="HTH_3"/>
    <property type="match status" value="1"/>
</dbReference>
<accession>I4EEA9</accession>
<dbReference type="InterPro" id="IPR010982">
    <property type="entry name" value="Lambda_DNA-bd_dom_sf"/>
</dbReference>
<dbReference type="Gene3D" id="1.10.260.40">
    <property type="entry name" value="lambda repressor-like DNA-binding domains"/>
    <property type="match status" value="1"/>
</dbReference>
<dbReference type="AlphaFoldDB" id="I4EEA9"/>
<dbReference type="PROSITE" id="PS50943">
    <property type="entry name" value="HTH_CROC1"/>
    <property type="match status" value="1"/>
</dbReference>
<evidence type="ECO:0000313" key="2">
    <source>
        <dbReference type="EMBL" id="CCF83021.1"/>
    </source>
</evidence>
<evidence type="ECO:0000259" key="1">
    <source>
        <dbReference type="PROSITE" id="PS50943"/>
    </source>
</evidence>
<dbReference type="InterPro" id="IPR001387">
    <property type="entry name" value="Cro/C1-type_HTH"/>
</dbReference>
<evidence type="ECO:0000313" key="3">
    <source>
        <dbReference type="Proteomes" id="UP000004221"/>
    </source>
</evidence>
<dbReference type="GO" id="GO:0003677">
    <property type="term" value="F:DNA binding"/>
    <property type="evidence" value="ECO:0007669"/>
    <property type="project" value="InterPro"/>
</dbReference>
<proteinExistence type="predicted"/>